<dbReference type="EMBL" id="VSRR010012494">
    <property type="protein sequence ID" value="MPC54612.1"/>
    <property type="molecule type" value="Genomic_DNA"/>
</dbReference>
<proteinExistence type="predicted"/>
<evidence type="ECO:0000313" key="2">
    <source>
        <dbReference type="EMBL" id="MPC54612.1"/>
    </source>
</evidence>
<feature type="region of interest" description="Disordered" evidence="1">
    <location>
        <begin position="1"/>
        <end position="24"/>
    </location>
</feature>
<feature type="compositionally biased region" description="Pro residues" evidence="1">
    <location>
        <begin position="49"/>
        <end position="59"/>
    </location>
</feature>
<dbReference type="AlphaFoldDB" id="A0A5B7G6P2"/>
<protein>
    <submittedName>
        <fullName evidence="2">Uncharacterized protein</fullName>
    </submittedName>
</protein>
<keyword evidence="3" id="KW-1185">Reference proteome</keyword>
<comment type="caution">
    <text evidence="2">The sequence shown here is derived from an EMBL/GenBank/DDBJ whole genome shotgun (WGS) entry which is preliminary data.</text>
</comment>
<reference evidence="2 3" key="1">
    <citation type="submission" date="2019-05" db="EMBL/GenBank/DDBJ databases">
        <title>Another draft genome of Portunus trituberculatus and its Hox gene families provides insights of decapod evolution.</title>
        <authorList>
            <person name="Jeong J.-H."/>
            <person name="Song I."/>
            <person name="Kim S."/>
            <person name="Choi T."/>
            <person name="Kim D."/>
            <person name="Ryu S."/>
            <person name="Kim W."/>
        </authorList>
    </citation>
    <scope>NUCLEOTIDE SEQUENCE [LARGE SCALE GENOMIC DNA]</scope>
    <source>
        <tissue evidence="2">Muscle</tissue>
    </source>
</reference>
<accession>A0A5B7G6P2</accession>
<dbReference type="Proteomes" id="UP000324222">
    <property type="component" value="Unassembled WGS sequence"/>
</dbReference>
<feature type="region of interest" description="Disordered" evidence="1">
    <location>
        <begin position="80"/>
        <end position="157"/>
    </location>
</feature>
<name>A0A5B7G6P2_PORTR</name>
<evidence type="ECO:0000256" key="1">
    <source>
        <dbReference type="SAM" id="MobiDB-lite"/>
    </source>
</evidence>
<gene>
    <name evidence="2" type="ORF">E2C01_048535</name>
</gene>
<sequence>MGGAISDDGCAAPDLSTSRGRPQRRLARARLTSLSHTLGCGTASKHPPCHPCPRPPPGKTGPSDARLNTGLWVTVAARGGGVGARDERWRGQAQTAWLPGLAQPDPGGPDPQPPWPLPHPDPQTPDPDLTDGQRPALLTGNAQPPEECPLRCRTATS</sequence>
<feature type="region of interest" description="Disordered" evidence="1">
    <location>
        <begin position="37"/>
        <end position="68"/>
    </location>
</feature>
<evidence type="ECO:0000313" key="3">
    <source>
        <dbReference type="Proteomes" id="UP000324222"/>
    </source>
</evidence>
<organism evidence="2 3">
    <name type="scientific">Portunus trituberculatus</name>
    <name type="common">Swimming crab</name>
    <name type="synonym">Neptunus trituberculatus</name>
    <dbReference type="NCBI Taxonomy" id="210409"/>
    <lineage>
        <taxon>Eukaryota</taxon>
        <taxon>Metazoa</taxon>
        <taxon>Ecdysozoa</taxon>
        <taxon>Arthropoda</taxon>
        <taxon>Crustacea</taxon>
        <taxon>Multicrustacea</taxon>
        <taxon>Malacostraca</taxon>
        <taxon>Eumalacostraca</taxon>
        <taxon>Eucarida</taxon>
        <taxon>Decapoda</taxon>
        <taxon>Pleocyemata</taxon>
        <taxon>Brachyura</taxon>
        <taxon>Eubrachyura</taxon>
        <taxon>Portunoidea</taxon>
        <taxon>Portunidae</taxon>
        <taxon>Portuninae</taxon>
        <taxon>Portunus</taxon>
    </lineage>
</organism>
<feature type="compositionally biased region" description="Pro residues" evidence="1">
    <location>
        <begin position="106"/>
        <end position="125"/>
    </location>
</feature>